<feature type="region of interest" description="Disordered" evidence="2">
    <location>
        <begin position="803"/>
        <end position="827"/>
    </location>
</feature>
<proteinExistence type="inferred from homology"/>
<dbReference type="PANTHER" id="PTHR21600:SF87">
    <property type="entry name" value="RNA PSEUDOURIDYLATE SYNTHASE DOMAIN-CONTAINING PROTEIN 1"/>
    <property type="match status" value="1"/>
</dbReference>
<evidence type="ECO:0000259" key="3">
    <source>
        <dbReference type="Pfam" id="PF00849"/>
    </source>
</evidence>
<dbReference type="Proteomes" id="UP001189429">
    <property type="component" value="Unassembled WGS sequence"/>
</dbReference>
<feature type="domain" description="Pseudouridine synthase RsuA/RluA-like" evidence="3">
    <location>
        <begin position="503"/>
        <end position="672"/>
    </location>
</feature>
<name>A0ABN9P9Q8_9DINO</name>
<dbReference type="CDD" id="cd02869">
    <property type="entry name" value="PseudoU_synth_RluA_like"/>
    <property type="match status" value="1"/>
</dbReference>
<dbReference type="EMBL" id="CAUYUJ010000248">
    <property type="protein sequence ID" value="CAK0789501.1"/>
    <property type="molecule type" value="Genomic_DNA"/>
</dbReference>
<comment type="similarity">
    <text evidence="1">Belongs to the pseudouridine synthase RluA family.</text>
</comment>
<dbReference type="InterPro" id="IPR050188">
    <property type="entry name" value="RluA_PseudoU_synthase"/>
</dbReference>
<accession>A0ABN9P9Q8</accession>
<dbReference type="Gene3D" id="3.30.2350.10">
    <property type="entry name" value="Pseudouridine synthase"/>
    <property type="match status" value="1"/>
</dbReference>
<evidence type="ECO:0000256" key="1">
    <source>
        <dbReference type="ARBA" id="ARBA00010876"/>
    </source>
</evidence>
<gene>
    <name evidence="4" type="ORF">PCOR1329_LOCUS1050</name>
</gene>
<reference evidence="4" key="1">
    <citation type="submission" date="2023-10" db="EMBL/GenBank/DDBJ databases">
        <authorList>
            <person name="Chen Y."/>
            <person name="Shah S."/>
            <person name="Dougan E. K."/>
            <person name="Thang M."/>
            <person name="Chan C."/>
        </authorList>
    </citation>
    <scope>NUCLEOTIDE SEQUENCE [LARGE SCALE GENOMIC DNA]</scope>
</reference>
<evidence type="ECO:0000313" key="4">
    <source>
        <dbReference type="EMBL" id="CAK0789501.1"/>
    </source>
</evidence>
<dbReference type="InterPro" id="IPR006145">
    <property type="entry name" value="PsdUridine_synth_RsuA/RluA"/>
</dbReference>
<protein>
    <recommendedName>
        <fullName evidence="3">Pseudouridine synthase RsuA/RluA-like domain-containing protein</fullName>
    </recommendedName>
</protein>
<dbReference type="SUPFAM" id="SSF55120">
    <property type="entry name" value="Pseudouridine synthase"/>
    <property type="match status" value="1"/>
</dbReference>
<keyword evidence="5" id="KW-1185">Reference proteome</keyword>
<sequence length="827" mass="87213">MQQPGREVQEIFQQQGARRQTELESFLYRHLIELAGAPPLAVVALHRLAALSRPAGASGTALPPKQWAQLLWALARLSRPLPPGAVAAAAARAPQLVPQNVANVLWAFATARVGSEGAAPLAAEEALRRGWEGFGTQSISNVLWAVGARGPCAAPWMEALGQGLAGGRHGRAVAGGHRWEEFGTHELCSIVWAFATAAVDGAPLLAPIVRELPRRQLGSFHAQEVAGLLWALSALRQSAWQALEAAGVQRAPELAPQSLASIAWAAATARASAAPGGTAGPLLQAVSAEAVRRGMAEWTVRSVVNTVWAVAAASARDVPGLVGAALEALRAAREDELWTARHIPSVAWALAVLPARDAELLVTCGEAAMVRAPELQLRGLANVAWSRAALRLPDEALARALARSALGRLAAELPAALAAAEVPGAAPILAVSLAEITWSFCTLRFDFGVPGAAREALLALGQRMDAAAAPVCGPALALGSPAEWPLGAGSEPKVVRQGPGWCVLLKPPGWEVDTSETDRALTLRRGRRPLSAFLRRVSGAAPLSGRRDLDFGFLHRLDTPSSGLIVAALSFEALFHLRWVVATHGMSRDYLVLCHGAVADPGLRLDFPVRVDGAGPSVVADDGQPALTHVRLLGHFGPPVALADGPSLASYSLCVCSIETGRRHQIRAHMTHAGHPLVCDGRYALERLHEDQRFLHRFRLHWDAAGTVEGPLPRDLRAALAALRPADARAAAAVRGILSGALPRGAGPAGCGALGGEPHLRRSAAARNDNVQLLFELLVVEFLSSEQVVEVVWRARSDMQGGRRAGVDRERAAEAGLRQREGSAFAT</sequence>
<dbReference type="Pfam" id="PF00849">
    <property type="entry name" value="PseudoU_synth_2"/>
    <property type="match status" value="1"/>
</dbReference>
<dbReference type="PANTHER" id="PTHR21600">
    <property type="entry name" value="MITOCHONDRIAL RNA PSEUDOURIDINE SYNTHASE"/>
    <property type="match status" value="1"/>
</dbReference>
<comment type="caution">
    <text evidence="4">The sequence shown here is derived from an EMBL/GenBank/DDBJ whole genome shotgun (WGS) entry which is preliminary data.</text>
</comment>
<dbReference type="InterPro" id="IPR020103">
    <property type="entry name" value="PsdUridine_synth_cat_dom_sf"/>
</dbReference>
<feature type="compositionally biased region" description="Basic and acidic residues" evidence="2">
    <location>
        <begin position="805"/>
        <end position="821"/>
    </location>
</feature>
<evidence type="ECO:0000313" key="5">
    <source>
        <dbReference type="Proteomes" id="UP001189429"/>
    </source>
</evidence>
<organism evidence="4 5">
    <name type="scientific">Prorocentrum cordatum</name>
    <dbReference type="NCBI Taxonomy" id="2364126"/>
    <lineage>
        <taxon>Eukaryota</taxon>
        <taxon>Sar</taxon>
        <taxon>Alveolata</taxon>
        <taxon>Dinophyceae</taxon>
        <taxon>Prorocentrales</taxon>
        <taxon>Prorocentraceae</taxon>
        <taxon>Prorocentrum</taxon>
    </lineage>
</organism>
<evidence type="ECO:0000256" key="2">
    <source>
        <dbReference type="SAM" id="MobiDB-lite"/>
    </source>
</evidence>